<sequence length="326" mass="34829">MPSFAVKPSRRTGLFGRRLAVVGLVGVLAMGALTPIDAEAKRIGSSRSIGRQSQMAPSQSPSSTNQPQRAQQAQPAQQTPPAAAAAAQPRNRWLGPLAGLAAGLGIAALLSHFGLGAGLAELLSNFVLIALVVIAAVALFRFIQRKRHPQLAYPQNGSAPRDGDFSRPSQYAAQQSAPAYAAPGASAAAASLASINAPKLGSIPAGFDRDAFAREAKVSFIRLQAAWDKGDQGDIFEFTTPEMFAEVKMDLETRGGQTNRTDVVQLDAELLGVEERGNEQLASIRFHGLIREAEHEAAQPFEEVWNFLKDTRSEQIWRLAGIQQLA</sequence>
<protein>
    <recommendedName>
        <fullName evidence="3">Tim44-like domain-containing protein</fullName>
    </recommendedName>
</protein>
<evidence type="ECO:0000256" key="2">
    <source>
        <dbReference type="SAM" id="Phobius"/>
    </source>
</evidence>
<dbReference type="Proteomes" id="UP000494115">
    <property type="component" value="Unassembled WGS sequence"/>
</dbReference>
<feature type="region of interest" description="Disordered" evidence="1">
    <location>
        <begin position="47"/>
        <end position="88"/>
    </location>
</feature>
<dbReference type="SUPFAM" id="SSF54427">
    <property type="entry name" value="NTF2-like"/>
    <property type="match status" value="1"/>
</dbReference>
<dbReference type="PANTHER" id="PTHR41542:SF1">
    <property type="entry name" value="BLL5807 PROTEIN"/>
    <property type="match status" value="1"/>
</dbReference>
<accession>A0A6S7BA19</accession>
<organism evidence="4 5">
    <name type="scientific">Pararobbsia alpina</name>
    <dbReference type="NCBI Taxonomy" id="621374"/>
    <lineage>
        <taxon>Bacteria</taxon>
        <taxon>Pseudomonadati</taxon>
        <taxon>Pseudomonadota</taxon>
        <taxon>Betaproteobacteria</taxon>
        <taxon>Burkholderiales</taxon>
        <taxon>Burkholderiaceae</taxon>
        <taxon>Pararobbsia</taxon>
    </lineage>
</organism>
<dbReference type="PANTHER" id="PTHR41542">
    <property type="entry name" value="BLL5807 PROTEIN"/>
    <property type="match status" value="1"/>
</dbReference>
<keyword evidence="2" id="KW-0472">Membrane</keyword>
<keyword evidence="2" id="KW-0812">Transmembrane</keyword>
<keyword evidence="2" id="KW-1133">Transmembrane helix</keyword>
<dbReference type="InterPro" id="IPR032710">
    <property type="entry name" value="NTF2-like_dom_sf"/>
</dbReference>
<dbReference type="SMART" id="SM00978">
    <property type="entry name" value="Tim44"/>
    <property type="match status" value="1"/>
</dbReference>
<dbReference type="EMBL" id="CADIKM010000015">
    <property type="protein sequence ID" value="CAB3792240.1"/>
    <property type="molecule type" value="Genomic_DNA"/>
</dbReference>
<evidence type="ECO:0000256" key="1">
    <source>
        <dbReference type="SAM" id="MobiDB-lite"/>
    </source>
</evidence>
<reference evidence="4 5" key="1">
    <citation type="submission" date="2020-04" db="EMBL/GenBank/DDBJ databases">
        <authorList>
            <person name="De Canck E."/>
        </authorList>
    </citation>
    <scope>NUCLEOTIDE SEQUENCE [LARGE SCALE GENOMIC DNA]</scope>
    <source>
        <strain evidence="4 5">LMG 28138</strain>
    </source>
</reference>
<feature type="domain" description="Tim44-like" evidence="3">
    <location>
        <begin position="193"/>
        <end position="324"/>
    </location>
</feature>
<feature type="transmembrane region" description="Helical" evidence="2">
    <location>
        <begin position="20"/>
        <end position="38"/>
    </location>
</feature>
<keyword evidence="5" id="KW-1185">Reference proteome</keyword>
<feature type="transmembrane region" description="Helical" evidence="2">
    <location>
        <begin position="97"/>
        <end position="116"/>
    </location>
</feature>
<dbReference type="AlphaFoldDB" id="A0A6S7BA19"/>
<proteinExistence type="predicted"/>
<feature type="transmembrane region" description="Helical" evidence="2">
    <location>
        <begin position="122"/>
        <end position="143"/>
    </location>
</feature>
<evidence type="ECO:0000313" key="5">
    <source>
        <dbReference type="Proteomes" id="UP000494115"/>
    </source>
</evidence>
<gene>
    <name evidence="4" type="ORF">LMG28138_03299</name>
</gene>
<dbReference type="RefSeq" id="WP_175105826.1">
    <property type="nucleotide sequence ID" value="NZ_CADIKM010000015.1"/>
</dbReference>
<dbReference type="Pfam" id="PF04280">
    <property type="entry name" value="Tim44"/>
    <property type="match status" value="1"/>
</dbReference>
<name>A0A6S7BA19_9BURK</name>
<evidence type="ECO:0000259" key="3">
    <source>
        <dbReference type="SMART" id="SM00978"/>
    </source>
</evidence>
<evidence type="ECO:0000313" key="4">
    <source>
        <dbReference type="EMBL" id="CAB3792240.1"/>
    </source>
</evidence>
<dbReference type="InterPro" id="IPR007379">
    <property type="entry name" value="Tim44-like_dom"/>
</dbReference>
<dbReference type="Gene3D" id="3.10.450.240">
    <property type="match status" value="1"/>
</dbReference>